<proteinExistence type="predicted"/>
<keyword evidence="2" id="KW-1185">Reference proteome</keyword>
<dbReference type="AlphaFoldDB" id="A0A0D7CF32"/>
<name>A0A0D7CF32_9ACTN</name>
<dbReference type="RefSeq" id="WP_030066771.1">
    <property type="nucleotide sequence ID" value="NZ_JRKI01000061.1"/>
</dbReference>
<evidence type="ECO:0000313" key="1">
    <source>
        <dbReference type="EMBL" id="KIZ14495.1"/>
    </source>
</evidence>
<sequence length="62" mass="7244">MAKRCDGFNVFMHQCPDGAKWMVKRRDMVFSWFYACSEHLDQVCAEQEDNSGQKLELVRLSA</sequence>
<accession>A0A0D7CF32</accession>
<reference evidence="1 2" key="1">
    <citation type="submission" date="2014-09" db="EMBL/GenBank/DDBJ databases">
        <title>Draft genome sequence of Streptomyces natalensis ATCC 27448, producer of the antifungal pimaricin.</title>
        <authorList>
            <person name="Mendes M.V."/>
            <person name="Beites T."/>
            <person name="Pires S."/>
            <person name="Santos C.L."/>
            <person name="Moradas-Ferreira P."/>
        </authorList>
    </citation>
    <scope>NUCLEOTIDE SEQUENCE [LARGE SCALE GENOMIC DNA]</scope>
    <source>
        <strain evidence="1 2">ATCC 27448</strain>
    </source>
</reference>
<gene>
    <name evidence="1" type="ORF">SNA_36090</name>
</gene>
<dbReference type="Proteomes" id="UP000032458">
    <property type="component" value="Unassembled WGS sequence"/>
</dbReference>
<dbReference type="PATRIC" id="fig|1240678.4.peg.7690"/>
<evidence type="ECO:0000313" key="2">
    <source>
        <dbReference type="Proteomes" id="UP000032458"/>
    </source>
</evidence>
<organism evidence="1 2">
    <name type="scientific">Streptomyces natalensis ATCC 27448</name>
    <dbReference type="NCBI Taxonomy" id="1240678"/>
    <lineage>
        <taxon>Bacteria</taxon>
        <taxon>Bacillati</taxon>
        <taxon>Actinomycetota</taxon>
        <taxon>Actinomycetes</taxon>
        <taxon>Kitasatosporales</taxon>
        <taxon>Streptomycetaceae</taxon>
        <taxon>Streptomyces</taxon>
    </lineage>
</organism>
<comment type="caution">
    <text evidence="1">The sequence shown here is derived from an EMBL/GenBank/DDBJ whole genome shotgun (WGS) entry which is preliminary data.</text>
</comment>
<dbReference type="EMBL" id="JRKI01000061">
    <property type="protein sequence ID" value="KIZ14495.1"/>
    <property type="molecule type" value="Genomic_DNA"/>
</dbReference>
<protein>
    <submittedName>
        <fullName evidence="1">Uncharacterized protein</fullName>
    </submittedName>
</protein>